<dbReference type="EMBL" id="JADCNN020000005">
    <property type="protein sequence ID" value="MBM6995422.1"/>
    <property type="molecule type" value="Genomic_DNA"/>
</dbReference>
<feature type="region of interest" description="Disordered" evidence="9">
    <location>
        <begin position="385"/>
        <end position="405"/>
    </location>
</feature>
<dbReference type="InterPro" id="IPR036890">
    <property type="entry name" value="HATPase_C_sf"/>
</dbReference>
<evidence type="ECO:0000256" key="7">
    <source>
        <dbReference type="ARBA" id="ARBA00022840"/>
    </source>
</evidence>
<dbReference type="GO" id="GO:0016301">
    <property type="term" value="F:kinase activity"/>
    <property type="evidence" value="ECO:0007669"/>
    <property type="project" value="UniProtKB-KW"/>
</dbReference>
<evidence type="ECO:0000256" key="1">
    <source>
        <dbReference type="ARBA" id="ARBA00000085"/>
    </source>
</evidence>
<evidence type="ECO:0000256" key="9">
    <source>
        <dbReference type="SAM" id="MobiDB-lite"/>
    </source>
</evidence>
<dbReference type="Proteomes" id="UP001516620">
    <property type="component" value="Unassembled WGS sequence"/>
</dbReference>
<dbReference type="CDD" id="cd16917">
    <property type="entry name" value="HATPase_UhpB-NarQ-NarX-like"/>
    <property type="match status" value="1"/>
</dbReference>
<keyword evidence="5" id="KW-0547">Nucleotide-binding</keyword>
<evidence type="ECO:0000256" key="6">
    <source>
        <dbReference type="ARBA" id="ARBA00022777"/>
    </source>
</evidence>
<feature type="transmembrane region" description="Helical" evidence="10">
    <location>
        <begin position="62"/>
        <end position="79"/>
    </location>
</feature>
<keyword evidence="10" id="KW-0472">Membrane</keyword>
<reference evidence="12 13" key="1">
    <citation type="submission" date="2021-01" db="EMBL/GenBank/DDBJ databases">
        <title>Paenibacillus sp.nov. isolated from the rhizosphere soil of tomato plant.</title>
        <authorList>
            <person name="Thin K.K."/>
            <person name="Zhang X."/>
            <person name="He S."/>
        </authorList>
    </citation>
    <scope>NUCLEOTIDE SEQUENCE [LARGE SCALE GENOMIC DNA]</scope>
    <source>
        <strain evidence="12 13">DXFW5</strain>
    </source>
</reference>
<feature type="compositionally biased region" description="Basic and acidic residues" evidence="9">
    <location>
        <begin position="388"/>
        <end position="405"/>
    </location>
</feature>
<comment type="catalytic activity">
    <reaction evidence="1">
        <text>ATP + protein L-histidine = ADP + protein N-phospho-L-histidine.</text>
        <dbReference type="EC" id="2.7.13.3"/>
    </reaction>
</comment>
<dbReference type="Pfam" id="PF07730">
    <property type="entry name" value="HisKA_3"/>
    <property type="match status" value="1"/>
</dbReference>
<dbReference type="Gene3D" id="1.20.5.1930">
    <property type="match status" value="1"/>
</dbReference>
<dbReference type="PANTHER" id="PTHR24421:SF10">
    <property type="entry name" value="NITRATE_NITRITE SENSOR PROTEIN NARQ"/>
    <property type="match status" value="1"/>
</dbReference>
<proteinExistence type="predicted"/>
<gene>
    <name evidence="12" type="ORF">IM700_007080</name>
</gene>
<dbReference type="InterPro" id="IPR050482">
    <property type="entry name" value="Sensor_HK_TwoCompSys"/>
</dbReference>
<evidence type="ECO:0000256" key="2">
    <source>
        <dbReference type="ARBA" id="ARBA00012438"/>
    </source>
</evidence>
<evidence type="ECO:0000256" key="8">
    <source>
        <dbReference type="ARBA" id="ARBA00023012"/>
    </source>
</evidence>
<accession>A0ABS2H1Z5</accession>
<dbReference type="PANTHER" id="PTHR24421">
    <property type="entry name" value="NITRATE/NITRITE SENSOR PROTEIN NARX-RELATED"/>
    <property type="match status" value="1"/>
</dbReference>
<dbReference type="InterPro" id="IPR005467">
    <property type="entry name" value="His_kinase_dom"/>
</dbReference>
<feature type="domain" description="Histidine kinase" evidence="11">
    <location>
        <begin position="198"/>
        <end position="382"/>
    </location>
</feature>
<dbReference type="PROSITE" id="PS50109">
    <property type="entry name" value="HIS_KIN"/>
    <property type="match status" value="1"/>
</dbReference>
<evidence type="ECO:0000256" key="4">
    <source>
        <dbReference type="ARBA" id="ARBA00022679"/>
    </source>
</evidence>
<keyword evidence="13" id="KW-1185">Reference proteome</keyword>
<evidence type="ECO:0000313" key="13">
    <source>
        <dbReference type="Proteomes" id="UP001516620"/>
    </source>
</evidence>
<feature type="transmembrane region" description="Helical" evidence="10">
    <location>
        <begin position="36"/>
        <end position="53"/>
    </location>
</feature>
<evidence type="ECO:0000256" key="10">
    <source>
        <dbReference type="SAM" id="Phobius"/>
    </source>
</evidence>
<evidence type="ECO:0000256" key="5">
    <source>
        <dbReference type="ARBA" id="ARBA00022741"/>
    </source>
</evidence>
<feature type="transmembrane region" description="Helical" evidence="10">
    <location>
        <begin position="131"/>
        <end position="149"/>
    </location>
</feature>
<name>A0ABS2H1Z5_9BACL</name>
<keyword evidence="10" id="KW-0812">Transmembrane</keyword>
<dbReference type="Pfam" id="PF02518">
    <property type="entry name" value="HATPase_c"/>
    <property type="match status" value="1"/>
</dbReference>
<evidence type="ECO:0000256" key="3">
    <source>
        <dbReference type="ARBA" id="ARBA00022553"/>
    </source>
</evidence>
<dbReference type="SUPFAM" id="SSF55874">
    <property type="entry name" value="ATPase domain of HSP90 chaperone/DNA topoisomerase II/histidine kinase"/>
    <property type="match status" value="1"/>
</dbReference>
<comment type="caution">
    <text evidence="12">The sequence shown here is derived from an EMBL/GenBank/DDBJ whole genome shotgun (WGS) entry which is preliminary data.</text>
</comment>
<dbReference type="InterPro" id="IPR011712">
    <property type="entry name" value="Sig_transdc_His_kin_sub3_dim/P"/>
</dbReference>
<keyword evidence="4" id="KW-0808">Transferase</keyword>
<dbReference type="InterPro" id="IPR003594">
    <property type="entry name" value="HATPase_dom"/>
</dbReference>
<keyword evidence="6 12" id="KW-0418">Kinase</keyword>
<sequence>MSMGKYASNLRPAVIGIVILYSMYSVGLFAGSTSQVALNGLIWLLYICILFIPKSKWDPKHAWVAFGLLLGITGVNLYWYHDRELVYFFIFIAFYALLRLILPKPLWPALLTLLITAVLFIRFGALNLTGIVTYISLAIVLYSVIRRRMMRKEMHEQNLRHLAELRKAYDELQEASAMSMRFAVLEERTRIARDIHDSVGHSLTSLIVQLQALRYMVRQDPGLTEHTIDEMLAVARQGLQDIRNSVHELADDPSISGKAALNALLSRMEASTGIRYVVHDELPDGELGDGIYGILFKILQEAITNVVRHAQATEVEVNLRRDNRNIVMNIRDNGKLQAGQAISEGFGLKTMRTRVEEKGGSLQFMARELNGLEIVTKLPESLGQLDRSISKTEDKEGSRARVEPN</sequence>
<evidence type="ECO:0000259" key="11">
    <source>
        <dbReference type="PROSITE" id="PS50109"/>
    </source>
</evidence>
<dbReference type="EC" id="2.7.13.3" evidence="2"/>
<organism evidence="12 13">
    <name type="scientific">Paenibacillus rhizolycopersici</name>
    <dbReference type="NCBI Taxonomy" id="2780073"/>
    <lineage>
        <taxon>Bacteria</taxon>
        <taxon>Bacillati</taxon>
        <taxon>Bacillota</taxon>
        <taxon>Bacilli</taxon>
        <taxon>Bacillales</taxon>
        <taxon>Paenibacillaceae</taxon>
        <taxon>Paenibacillus</taxon>
    </lineage>
</organism>
<keyword evidence="3" id="KW-0597">Phosphoprotein</keyword>
<protein>
    <recommendedName>
        <fullName evidence="2">histidine kinase</fullName>
        <ecNumber evidence="2">2.7.13.3</ecNumber>
    </recommendedName>
</protein>
<feature type="transmembrane region" description="Helical" evidence="10">
    <location>
        <begin position="85"/>
        <end position="102"/>
    </location>
</feature>
<keyword evidence="10" id="KW-1133">Transmembrane helix</keyword>
<dbReference type="RefSeq" id="WP_193416040.1">
    <property type="nucleotide sequence ID" value="NZ_JADCNN020000005.1"/>
</dbReference>
<keyword evidence="8" id="KW-0902">Two-component regulatory system</keyword>
<dbReference type="Gene3D" id="3.30.565.10">
    <property type="entry name" value="Histidine kinase-like ATPase, C-terminal domain"/>
    <property type="match status" value="1"/>
</dbReference>
<keyword evidence="7" id="KW-0067">ATP-binding</keyword>
<feature type="transmembrane region" description="Helical" evidence="10">
    <location>
        <begin position="12"/>
        <end position="30"/>
    </location>
</feature>
<evidence type="ECO:0000313" key="12">
    <source>
        <dbReference type="EMBL" id="MBM6995422.1"/>
    </source>
</evidence>